<evidence type="ECO:0000256" key="1">
    <source>
        <dbReference type="SAM" id="MobiDB-lite"/>
    </source>
</evidence>
<evidence type="ECO:0000313" key="3">
    <source>
        <dbReference type="EMBL" id="STI84274.1"/>
    </source>
</evidence>
<dbReference type="GO" id="GO:0032259">
    <property type="term" value="P:methylation"/>
    <property type="evidence" value="ECO:0007669"/>
    <property type="project" value="UniProtKB-KW"/>
</dbReference>
<dbReference type="PANTHER" id="PTHR46429:SF2">
    <property type="entry name" value="TRNA_RRNA METHYLTRANSFERASE"/>
    <property type="match status" value="1"/>
</dbReference>
<dbReference type="GO" id="GO:0008173">
    <property type="term" value="F:RNA methyltransferase activity"/>
    <property type="evidence" value="ECO:0007669"/>
    <property type="project" value="InterPro"/>
</dbReference>
<dbReference type="GO" id="GO:0006396">
    <property type="term" value="P:RNA processing"/>
    <property type="evidence" value="ECO:0007669"/>
    <property type="project" value="InterPro"/>
</dbReference>
<feature type="domain" description="RNA 2-O ribose methyltransferase substrate binding" evidence="2">
    <location>
        <begin position="173"/>
        <end position="227"/>
    </location>
</feature>
<keyword evidence="3" id="KW-0808">Transferase</keyword>
<dbReference type="GO" id="GO:0005829">
    <property type="term" value="C:cytosol"/>
    <property type="evidence" value="ECO:0007669"/>
    <property type="project" value="TreeGrafter"/>
</dbReference>
<feature type="region of interest" description="Disordered" evidence="1">
    <location>
        <begin position="117"/>
        <end position="156"/>
    </location>
</feature>
<feature type="compositionally biased region" description="Basic and acidic residues" evidence="1">
    <location>
        <begin position="139"/>
        <end position="149"/>
    </location>
</feature>
<dbReference type="Proteomes" id="UP000254079">
    <property type="component" value="Unassembled WGS sequence"/>
</dbReference>
<dbReference type="EMBL" id="UGCP01000002">
    <property type="protein sequence ID" value="STI84274.1"/>
    <property type="molecule type" value="Genomic_DNA"/>
</dbReference>
<feature type="compositionally biased region" description="Basic and acidic residues" evidence="1">
    <location>
        <begin position="121"/>
        <end position="131"/>
    </location>
</feature>
<dbReference type="Pfam" id="PF08032">
    <property type="entry name" value="SpoU_sub_bind"/>
    <property type="match status" value="1"/>
</dbReference>
<sequence>MSKETYRQRRRYVSNMLHIIGDIVPDNNLFYSIGMIVAGFGTNHGEPRGLRVICALRAALVEKSMNDEMKGKSGKVKVMYVRSDDDSDKRTHTRVPGKGAGVQENLVLTVAVAPPAMTTESARDRKWEDSPWRTVSRAPGDETPEKADHGGISGKSFIDPEVLRRQRAEETRVYGENACQALFQSRPEAIVRAWFIQSVTPRFKEALRWMAANRKAYHVVDEAELTKRQARNITAAFAS</sequence>
<organism evidence="3 4">
    <name type="scientific">Escherichia coli</name>
    <dbReference type="NCBI Taxonomy" id="562"/>
    <lineage>
        <taxon>Bacteria</taxon>
        <taxon>Pseudomonadati</taxon>
        <taxon>Pseudomonadota</taxon>
        <taxon>Gammaproteobacteria</taxon>
        <taxon>Enterobacterales</taxon>
        <taxon>Enterobacteriaceae</taxon>
        <taxon>Escherichia</taxon>
    </lineage>
</organism>
<keyword evidence="3" id="KW-0489">Methyltransferase</keyword>
<dbReference type="InterPro" id="IPR004441">
    <property type="entry name" value="rRNA_MeTrfase_TrmH"/>
</dbReference>
<protein>
    <submittedName>
        <fullName evidence="3">Methyltransferase</fullName>
        <ecNumber evidence="3">2.1.1.-</ecNumber>
    </submittedName>
</protein>
<proteinExistence type="predicted"/>
<evidence type="ECO:0000259" key="2">
    <source>
        <dbReference type="Pfam" id="PF08032"/>
    </source>
</evidence>
<dbReference type="AlphaFoldDB" id="A0A376U3W9"/>
<gene>
    <name evidence="3" type="primary">yfiF_1</name>
    <name evidence="3" type="ORF">NCTC8622_03330</name>
</gene>
<reference evidence="3 4" key="1">
    <citation type="submission" date="2018-06" db="EMBL/GenBank/DDBJ databases">
        <authorList>
            <consortium name="Pathogen Informatics"/>
            <person name="Doyle S."/>
        </authorList>
    </citation>
    <scope>NUCLEOTIDE SEQUENCE [LARGE SCALE GENOMIC DNA]</scope>
    <source>
        <strain evidence="3 4">NCTC8622</strain>
    </source>
</reference>
<dbReference type="PANTHER" id="PTHR46429">
    <property type="entry name" value="23S RRNA (GUANOSINE-2'-O-)-METHYLTRANSFERASE RLMB"/>
    <property type="match status" value="1"/>
</dbReference>
<dbReference type="EC" id="2.1.1.-" evidence="3"/>
<accession>A0A376U3W9</accession>
<name>A0A376U3W9_ECOLX</name>
<evidence type="ECO:0000313" key="4">
    <source>
        <dbReference type="Proteomes" id="UP000254079"/>
    </source>
</evidence>
<dbReference type="InterPro" id="IPR013123">
    <property type="entry name" value="SpoU_subst-bd"/>
</dbReference>